<sequence length="243" mass="25901">MRIQLCAGEPRARTELIVGKLAPRLISRGPRHAHVGVTAAEMVLLDGDSLTAEIRVGAGCVLRVEDIGGTVAYPRRASQTGLSASAERVQGQQTASWHLDIQVEDGGTLLWHGLPFVIAEAADVVRRTSVRLGHDARAVLRETLVLGRHAERGGRIRSALEVQDPDGPLLLEELTVDGARPEPGVLGGQRVADTILAAGFRPPARPGDLLLEAPGALARHLGTATHDSPLDTRFQEWVVAATH</sequence>
<name>A0A7Z0GKS4_9MICC</name>
<dbReference type="GO" id="GO:0016151">
    <property type="term" value="F:nickel cation binding"/>
    <property type="evidence" value="ECO:0007669"/>
    <property type="project" value="InterPro"/>
</dbReference>
<comment type="caution">
    <text evidence="2">The sequence shown here is derived from an EMBL/GenBank/DDBJ whole genome shotgun (WGS) entry which is preliminary data.</text>
</comment>
<evidence type="ECO:0000313" key="3">
    <source>
        <dbReference type="Proteomes" id="UP000535437"/>
    </source>
</evidence>
<organism evidence="2 3">
    <name type="scientific">Nesterenkonia xinjiangensis</name>
    <dbReference type="NCBI Taxonomy" id="225327"/>
    <lineage>
        <taxon>Bacteria</taxon>
        <taxon>Bacillati</taxon>
        <taxon>Actinomycetota</taxon>
        <taxon>Actinomycetes</taxon>
        <taxon>Micrococcales</taxon>
        <taxon>Micrococcaceae</taxon>
        <taxon>Nesterenkonia</taxon>
    </lineage>
</organism>
<accession>A0A7Z0GKS4</accession>
<gene>
    <name evidence="2" type="ORF">HNR09_000655</name>
</gene>
<proteinExistence type="predicted"/>
<dbReference type="EMBL" id="JACCFY010000001">
    <property type="protein sequence ID" value="NYJ77244.1"/>
    <property type="molecule type" value="Genomic_DNA"/>
</dbReference>
<dbReference type="Proteomes" id="UP000535437">
    <property type="component" value="Unassembled WGS sequence"/>
</dbReference>
<evidence type="ECO:0000256" key="1">
    <source>
        <dbReference type="ARBA" id="ARBA00023186"/>
    </source>
</evidence>
<keyword evidence="3" id="KW-1185">Reference proteome</keyword>
<reference evidence="2 3" key="1">
    <citation type="submission" date="2020-07" db="EMBL/GenBank/DDBJ databases">
        <title>Sequencing the genomes of 1000 actinobacteria strains.</title>
        <authorList>
            <person name="Klenk H.-P."/>
        </authorList>
    </citation>
    <scope>NUCLEOTIDE SEQUENCE [LARGE SCALE GENOMIC DNA]</scope>
    <source>
        <strain evidence="2 3">DSM 15475</strain>
    </source>
</reference>
<dbReference type="InterPro" id="IPR002669">
    <property type="entry name" value="UreD"/>
</dbReference>
<dbReference type="Pfam" id="PF01774">
    <property type="entry name" value="UreD"/>
    <property type="match status" value="1"/>
</dbReference>
<evidence type="ECO:0000313" key="2">
    <source>
        <dbReference type="EMBL" id="NYJ77244.1"/>
    </source>
</evidence>
<dbReference type="RefSeq" id="WP_218881873.1">
    <property type="nucleotide sequence ID" value="NZ_BAAALL010000004.1"/>
</dbReference>
<dbReference type="AlphaFoldDB" id="A0A7Z0GKS4"/>
<keyword evidence="1" id="KW-0143">Chaperone</keyword>
<protein>
    <submittedName>
        <fullName evidence="2">Urease accessory protein</fullName>
    </submittedName>
</protein>